<gene>
    <name evidence="5" type="ORF">SAMN02910315_01061</name>
</gene>
<dbReference type="RefSeq" id="WP_149731631.1">
    <property type="nucleotide sequence ID" value="NZ_FMXB01000006.1"/>
</dbReference>
<evidence type="ECO:0000259" key="4">
    <source>
        <dbReference type="PROSITE" id="PS50305"/>
    </source>
</evidence>
<feature type="binding site" evidence="3">
    <location>
        <position position="176"/>
    </location>
    <ligand>
        <name>Zn(2+)</name>
        <dbReference type="ChEBI" id="CHEBI:29105"/>
    </ligand>
</feature>
<proteinExistence type="predicted"/>
<dbReference type="InterPro" id="IPR026591">
    <property type="entry name" value="Sirtuin_cat_small_dom_sf"/>
</dbReference>
<evidence type="ECO:0000256" key="1">
    <source>
        <dbReference type="ARBA" id="ARBA00022679"/>
    </source>
</evidence>
<accession>A0A1G5W105</accession>
<dbReference type="Gene3D" id="3.30.1600.10">
    <property type="entry name" value="SIR2/SIRT2 'Small Domain"/>
    <property type="match status" value="1"/>
</dbReference>
<dbReference type="Gene3D" id="3.40.50.1220">
    <property type="entry name" value="TPP-binding domain"/>
    <property type="match status" value="1"/>
</dbReference>
<dbReference type="Proteomes" id="UP000323439">
    <property type="component" value="Unassembled WGS sequence"/>
</dbReference>
<evidence type="ECO:0000313" key="6">
    <source>
        <dbReference type="Proteomes" id="UP000323439"/>
    </source>
</evidence>
<comment type="caution">
    <text evidence="3">Lacks conserved residue(s) required for the propagation of feature annotation.</text>
</comment>
<evidence type="ECO:0000256" key="2">
    <source>
        <dbReference type="ARBA" id="ARBA00023027"/>
    </source>
</evidence>
<feature type="binding site" evidence="3">
    <location>
        <position position="173"/>
    </location>
    <ligand>
        <name>Zn(2+)</name>
        <dbReference type="ChEBI" id="CHEBI:29105"/>
    </ligand>
</feature>
<name>A0A1G5W105_9EURY</name>
<keyword evidence="3" id="KW-0862">Zinc</keyword>
<dbReference type="SUPFAM" id="SSF52467">
    <property type="entry name" value="DHS-like NAD/FAD-binding domain"/>
    <property type="match status" value="1"/>
</dbReference>
<protein>
    <submittedName>
        <fullName evidence="5">NAD-dependent protein deacetylase, SIR2 family</fullName>
    </submittedName>
</protein>
<feature type="binding site" evidence="3">
    <location>
        <position position="142"/>
    </location>
    <ligand>
        <name>Zn(2+)</name>
        <dbReference type="ChEBI" id="CHEBI:29105"/>
    </ligand>
</feature>
<dbReference type="InterPro" id="IPR029035">
    <property type="entry name" value="DHS-like_NAD/FAD-binding_dom"/>
</dbReference>
<feature type="domain" description="Deacetylase sirtuin-type" evidence="4">
    <location>
        <begin position="1"/>
        <end position="283"/>
    </location>
</feature>
<reference evidence="5 6" key="1">
    <citation type="submission" date="2016-10" db="EMBL/GenBank/DDBJ databases">
        <authorList>
            <person name="Varghese N."/>
            <person name="Submissions S."/>
        </authorList>
    </citation>
    <scope>NUCLEOTIDE SEQUENCE [LARGE SCALE GENOMIC DNA]</scope>
    <source>
        <strain evidence="5 6">DSM 16643</strain>
    </source>
</reference>
<sequence length="283" mass="33036">MDKFVLRLDKAIDAINDADYVLIGAGAGFSAAAGIEYSGKRFEDNFADFIEKYGVTDMYSATFYPYETQEAKWAHWARHVYVNRYSVGKTKLYEQLLDLVKDKEYFVLTTNVDHQFWINGFEDERIFATQGDYGLMQCETACHDKLYSNRELVFEAIENTHDCMIPSDLVPVCPVCGGNMEINVRKDNYFVEDEKWREMHDNYSKFLEKIGTDDRLVLLELGVGFNTPVIIRYPFEQMTHNNPNVKLIRLNRSYAQAIPENKDKTISFDEEISEIFDYWTKRI</sequence>
<dbReference type="OrthoDB" id="74380at2157"/>
<evidence type="ECO:0000313" key="5">
    <source>
        <dbReference type="EMBL" id="SDA51366.1"/>
    </source>
</evidence>
<dbReference type="GO" id="GO:0046872">
    <property type="term" value="F:metal ion binding"/>
    <property type="evidence" value="ECO:0007669"/>
    <property type="project" value="UniProtKB-KW"/>
</dbReference>
<dbReference type="InterPro" id="IPR026590">
    <property type="entry name" value="Ssirtuin_cat_dom"/>
</dbReference>
<evidence type="ECO:0000256" key="3">
    <source>
        <dbReference type="PROSITE-ProRule" id="PRU00236"/>
    </source>
</evidence>
<keyword evidence="6" id="KW-1185">Reference proteome</keyword>
<dbReference type="GO" id="GO:0016740">
    <property type="term" value="F:transferase activity"/>
    <property type="evidence" value="ECO:0007669"/>
    <property type="project" value="UniProtKB-KW"/>
</dbReference>
<keyword evidence="3" id="KW-0479">Metal-binding</keyword>
<dbReference type="AlphaFoldDB" id="A0A1G5W105"/>
<keyword evidence="1" id="KW-0808">Transferase</keyword>
<keyword evidence="2" id="KW-0520">NAD</keyword>
<organism evidence="5 6">
    <name type="scientific">Methanobrevibacter millerae</name>
    <dbReference type="NCBI Taxonomy" id="230361"/>
    <lineage>
        <taxon>Archaea</taxon>
        <taxon>Methanobacteriati</taxon>
        <taxon>Methanobacteriota</taxon>
        <taxon>Methanomada group</taxon>
        <taxon>Methanobacteria</taxon>
        <taxon>Methanobacteriales</taxon>
        <taxon>Methanobacteriaceae</taxon>
        <taxon>Methanobrevibacter</taxon>
    </lineage>
</organism>
<dbReference type="EMBL" id="FMXB01000006">
    <property type="protein sequence ID" value="SDA51366.1"/>
    <property type="molecule type" value="Genomic_DNA"/>
</dbReference>
<feature type="binding site" evidence="3">
    <location>
        <position position="138"/>
    </location>
    <ligand>
        <name>Zn(2+)</name>
        <dbReference type="ChEBI" id="CHEBI:29105"/>
    </ligand>
</feature>
<dbReference type="PROSITE" id="PS50305">
    <property type="entry name" value="SIRTUIN"/>
    <property type="match status" value="1"/>
</dbReference>